<proteinExistence type="inferred from homology"/>
<keyword evidence="6" id="KW-0411">Iron-sulfur</keyword>
<dbReference type="InParanoid" id="A0A5Q0BJS0"/>
<keyword evidence="3" id="KW-0004">4Fe-4S</keyword>
<reference evidence="8 9" key="1">
    <citation type="submission" date="2019-09" db="EMBL/GenBank/DDBJ databases">
        <title>Ecophysiology of the spiral-shaped methanotroph Methylospira mobilis as revealed by the complete genome sequence.</title>
        <authorList>
            <person name="Oshkin I.Y."/>
            <person name="Dedysh S.N."/>
            <person name="Miroshnikov K."/>
            <person name="Danilova O.V."/>
            <person name="Hakobyan A."/>
            <person name="Liesack W."/>
        </authorList>
    </citation>
    <scope>NUCLEOTIDE SEQUENCE [LARGE SCALE GENOMIC DNA]</scope>
    <source>
        <strain evidence="8 9">Shm1</strain>
    </source>
</reference>
<gene>
    <name evidence="8" type="primary">nuoB</name>
    <name evidence="8" type="ORF">F6R98_17035</name>
</gene>
<dbReference type="InterPro" id="IPR052375">
    <property type="entry name" value="Complex_I_20kDa-like"/>
</dbReference>
<dbReference type="GO" id="GO:0051539">
    <property type="term" value="F:4 iron, 4 sulfur cluster binding"/>
    <property type="evidence" value="ECO:0007669"/>
    <property type="project" value="UniProtKB-KW"/>
</dbReference>
<evidence type="ECO:0000256" key="2">
    <source>
        <dbReference type="ARBA" id="ARBA00009173"/>
    </source>
</evidence>
<dbReference type="Gene3D" id="3.40.50.12280">
    <property type="match status" value="1"/>
</dbReference>
<dbReference type="FunCoup" id="A0A5Q0BJS0">
    <property type="interactions" value="72"/>
</dbReference>
<name>A0A5Q0BJS0_9GAMM</name>
<feature type="domain" description="NADH:ubiquinone oxidoreductase-like 20kDa subunit" evidence="7">
    <location>
        <begin position="54"/>
        <end position="165"/>
    </location>
</feature>
<evidence type="ECO:0000256" key="5">
    <source>
        <dbReference type="ARBA" id="ARBA00023004"/>
    </source>
</evidence>
<dbReference type="Pfam" id="PF01058">
    <property type="entry name" value="Oxidored_q6"/>
    <property type="match status" value="1"/>
</dbReference>
<keyword evidence="4" id="KW-0479">Metal-binding</keyword>
<dbReference type="InterPro" id="IPR006137">
    <property type="entry name" value="NADH_UbQ_OxRdtase-like_20kDa"/>
</dbReference>
<dbReference type="NCBIfam" id="NF005012">
    <property type="entry name" value="PRK06411.1"/>
    <property type="match status" value="1"/>
</dbReference>
<dbReference type="RefSeq" id="WP_153250093.1">
    <property type="nucleotide sequence ID" value="NZ_CP044205.1"/>
</dbReference>
<evidence type="ECO:0000256" key="3">
    <source>
        <dbReference type="ARBA" id="ARBA00022485"/>
    </source>
</evidence>
<dbReference type="PANTHER" id="PTHR42989:SF1">
    <property type="entry name" value="FORMATE HYDROGENLYASE SUBUNIT 7-RELATED"/>
    <property type="match status" value="1"/>
</dbReference>
<evidence type="ECO:0000259" key="7">
    <source>
        <dbReference type="Pfam" id="PF01058"/>
    </source>
</evidence>
<dbReference type="EMBL" id="CP044205">
    <property type="protein sequence ID" value="QFY44125.1"/>
    <property type="molecule type" value="Genomic_DNA"/>
</dbReference>
<organism evidence="8 9">
    <name type="scientific">Candidatus Methylospira mobilis</name>
    <dbReference type="NCBI Taxonomy" id="1808979"/>
    <lineage>
        <taxon>Bacteria</taxon>
        <taxon>Pseudomonadati</taxon>
        <taxon>Pseudomonadota</taxon>
        <taxon>Gammaproteobacteria</taxon>
        <taxon>Methylococcales</taxon>
        <taxon>Methylococcaceae</taxon>
        <taxon>Candidatus Methylospira</taxon>
    </lineage>
</organism>
<dbReference type="EC" id="1.6.5.11" evidence="8"/>
<keyword evidence="9" id="KW-1185">Reference proteome</keyword>
<dbReference type="AlphaFoldDB" id="A0A5Q0BJS0"/>
<dbReference type="GO" id="GO:0046872">
    <property type="term" value="F:metal ion binding"/>
    <property type="evidence" value="ECO:0007669"/>
    <property type="project" value="UniProtKB-KW"/>
</dbReference>
<comment type="cofactor">
    <cofactor evidence="1">
        <name>[4Fe-4S] cluster</name>
        <dbReference type="ChEBI" id="CHEBI:49883"/>
    </cofactor>
</comment>
<dbReference type="PANTHER" id="PTHR42989">
    <property type="entry name" value="HYDROGENASE-4 COMPONENT I"/>
    <property type="match status" value="1"/>
</dbReference>
<sequence length="168" mass="17990">MSLFGKIFKTGIITERFDAYSDAEMNQVGAELRRVVDRRFSGNLVIRQVDPGSCNGCELEINALGNGFYDIERYGISFAASPRHADVLLVTGPVARHMQAALLATYEATPDPKWVVAVGDCAVNAGEFGQTYASCGAVEQVIPVDLVIPGCPPTPLSLMKGLLKLAGQ</sequence>
<dbReference type="Proteomes" id="UP000325755">
    <property type="component" value="Chromosome"/>
</dbReference>
<evidence type="ECO:0000256" key="4">
    <source>
        <dbReference type="ARBA" id="ARBA00022723"/>
    </source>
</evidence>
<evidence type="ECO:0000256" key="6">
    <source>
        <dbReference type="ARBA" id="ARBA00023014"/>
    </source>
</evidence>
<evidence type="ECO:0000313" key="8">
    <source>
        <dbReference type="EMBL" id="QFY44125.1"/>
    </source>
</evidence>
<evidence type="ECO:0000313" key="9">
    <source>
        <dbReference type="Proteomes" id="UP000325755"/>
    </source>
</evidence>
<comment type="similarity">
    <text evidence="2">Belongs to the complex I 20 kDa subunit family.</text>
</comment>
<dbReference type="KEGG" id="mmob:F6R98_17035"/>
<accession>A0A5Q0BJS0</accession>
<keyword evidence="8" id="KW-0560">Oxidoreductase</keyword>
<protein>
    <submittedName>
        <fullName evidence="8">NADH-quinone oxidoreductase subunit NuoB</fullName>
        <ecNumber evidence="8">1.6.5.11</ecNumber>
    </submittedName>
</protein>
<dbReference type="SUPFAM" id="SSF56770">
    <property type="entry name" value="HydA/Nqo6-like"/>
    <property type="match status" value="1"/>
</dbReference>
<evidence type="ECO:0000256" key="1">
    <source>
        <dbReference type="ARBA" id="ARBA00001966"/>
    </source>
</evidence>
<keyword evidence="5" id="KW-0408">Iron</keyword>
<dbReference type="OrthoDB" id="9786737at2"/>
<dbReference type="GO" id="GO:0016491">
    <property type="term" value="F:oxidoreductase activity"/>
    <property type="evidence" value="ECO:0007669"/>
    <property type="project" value="UniProtKB-KW"/>
</dbReference>